<dbReference type="Proteomes" id="UP000054683">
    <property type="component" value="Unassembled WGS sequence"/>
</dbReference>
<dbReference type="OrthoDB" id="164224at2"/>
<evidence type="ECO:0000256" key="5">
    <source>
        <dbReference type="ARBA" id="ARBA00023014"/>
    </source>
</evidence>
<dbReference type="GO" id="GO:0051536">
    <property type="term" value="F:iron-sulfur cluster binding"/>
    <property type="evidence" value="ECO:0007669"/>
    <property type="project" value="UniProtKB-KW"/>
</dbReference>
<dbReference type="EMBL" id="FCOK02000018">
    <property type="protein sequence ID" value="SAL34398.1"/>
    <property type="molecule type" value="Genomic_DNA"/>
</dbReference>
<gene>
    <name evidence="6" type="ORF">AWB69_03148</name>
</gene>
<evidence type="ECO:0000313" key="7">
    <source>
        <dbReference type="Proteomes" id="UP000054683"/>
    </source>
</evidence>
<dbReference type="InterPro" id="IPR051269">
    <property type="entry name" value="Fe-S_cluster_ET"/>
</dbReference>
<sequence>MKIIVDRSRCAGHARCAAVSDSLFELDESGYISFDEKLVPDGMEALARRGMRACPERALTLDDDTAPDKK</sequence>
<evidence type="ECO:0000256" key="3">
    <source>
        <dbReference type="ARBA" id="ARBA00022982"/>
    </source>
</evidence>
<organism evidence="6 7">
    <name type="scientific">Caballeronia udeis</name>
    <dbReference type="NCBI Taxonomy" id="1232866"/>
    <lineage>
        <taxon>Bacteria</taxon>
        <taxon>Pseudomonadati</taxon>
        <taxon>Pseudomonadota</taxon>
        <taxon>Betaproteobacteria</taxon>
        <taxon>Burkholderiales</taxon>
        <taxon>Burkholderiaceae</taxon>
        <taxon>Caballeronia</taxon>
    </lineage>
</organism>
<dbReference type="Pfam" id="PF13459">
    <property type="entry name" value="Fer4_15"/>
    <property type="match status" value="1"/>
</dbReference>
<protein>
    <recommendedName>
        <fullName evidence="8">Ferredoxin</fullName>
    </recommendedName>
</protein>
<dbReference type="SUPFAM" id="SSF54862">
    <property type="entry name" value="4Fe-4S ferredoxins"/>
    <property type="match status" value="1"/>
</dbReference>
<name>A0A158GQN6_9BURK</name>
<evidence type="ECO:0000256" key="2">
    <source>
        <dbReference type="ARBA" id="ARBA00022723"/>
    </source>
</evidence>
<evidence type="ECO:0008006" key="8">
    <source>
        <dbReference type="Google" id="ProtNLM"/>
    </source>
</evidence>
<keyword evidence="4" id="KW-0408">Iron</keyword>
<keyword evidence="2" id="KW-0479">Metal-binding</keyword>
<dbReference type="RefSeq" id="WP_062086075.1">
    <property type="nucleotide sequence ID" value="NZ_FCOK02000018.1"/>
</dbReference>
<dbReference type="PANTHER" id="PTHR36923:SF3">
    <property type="entry name" value="FERREDOXIN"/>
    <property type="match status" value="1"/>
</dbReference>
<keyword evidence="5" id="KW-0411">Iron-sulfur</keyword>
<dbReference type="GO" id="GO:0046872">
    <property type="term" value="F:metal ion binding"/>
    <property type="evidence" value="ECO:0007669"/>
    <property type="project" value="UniProtKB-KW"/>
</dbReference>
<keyword evidence="1" id="KW-0813">Transport</keyword>
<evidence type="ECO:0000256" key="4">
    <source>
        <dbReference type="ARBA" id="ARBA00023004"/>
    </source>
</evidence>
<accession>A0A158GQN6</accession>
<dbReference type="AlphaFoldDB" id="A0A158GQN6"/>
<evidence type="ECO:0000256" key="1">
    <source>
        <dbReference type="ARBA" id="ARBA00022448"/>
    </source>
</evidence>
<dbReference type="Gene3D" id="3.30.70.20">
    <property type="match status" value="1"/>
</dbReference>
<proteinExistence type="predicted"/>
<dbReference type="PANTHER" id="PTHR36923">
    <property type="entry name" value="FERREDOXIN"/>
    <property type="match status" value="1"/>
</dbReference>
<keyword evidence="3" id="KW-0249">Electron transport</keyword>
<reference evidence="6 7" key="1">
    <citation type="submission" date="2016-01" db="EMBL/GenBank/DDBJ databases">
        <authorList>
            <person name="Oliw E.H."/>
        </authorList>
    </citation>
    <scope>NUCLEOTIDE SEQUENCE [LARGE SCALE GENOMIC DNA]</scope>
    <source>
        <strain evidence="6">LMG 27134</strain>
    </source>
</reference>
<evidence type="ECO:0000313" key="6">
    <source>
        <dbReference type="EMBL" id="SAL34398.1"/>
    </source>
</evidence>